<dbReference type="EMBL" id="PQFF01000291">
    <property type="protein sequence ID" value="RHZ65055.1"/>
    <property type="molecule type" value="Genomic_DNA"/>
</dbReference>
<evidence type="ECO:0000313" key="1">
    <source>
        <dbReference type="EMBL" id="RHZ65055.1"/>
    </source>
</evidence>
<keyword evidence="2" id="KW-1185">Reference proteome</keyword>
<proteinExistence type="predicted"/>
<dbReference type="AlphaFoldDB" id="A0A397HPF1"/>
<evidence type="ECO:0000313" key="2">
    <source>
        <dbReference type="Proteomes" id="UP000266861"/>
    </source>
</evidence>
<name>A0A397HPF1_9GLOM</name>
<sequence length="104" mass="12281">MTGRKIKLEKWLVSKKHKYCLNAMYHRRSNRSNRSSRSNCDIIVINYVWYAPVNIFYVTHVPQRTIIVICSTECIDQSFFRCFLMSYGGLKLDCVTSHHIFSLV</sequence>
<gene>
    <name evidence="1" type="ORF">Glove_319g60</name>
</gene>
<organism evidence="1 2">
    <name type="scientific">Diversispora epigaea</name>
    <dbReference type="NCBI Taxonomy" id="1348612"/>
    <lineage>
        <taxon>Eukaryota</taxon>
        <taxon>Fungi</taxon>
        <taxon>Fungi incertae sedis</taxon>
        <taxon>Mucoromycota</taxon>
        <taxon>Glomeromycotina</taxon>
        <taxon>Glomeromycetes</taxon>
        <taxon>Diversisporales</taxon>
        <taxon>Diversisporaceae</taxon>
        <taxon>Diversispora</taxon>
    </lineage>
</organism>
<accession>A0A397HPF1</accession>
<reference evidence="1 2" key="1">
    <citation type="submission" date="2018-08" db="EMBL/GenBank/DDBJ databases">
        <title>Genome and evolution of the arbuscular mycorrhizal fungus Diversispora epigaea (formerly Glomus versiforme) and its bacterial endosymbionts.</title>
        <authorList>
            <person name="Sun X."/>
            <person name="Fei Z."/>
            <person name="Harrison M."/>
        </authorList>
    </citation>
    <scope>NUCLEOTIDE SEQUENCE [LARGE SCALE GENOMIC DNA]</scope>
    <source>
        <strain evidence="1 2">IT104</strain>
    </source>
</reference>
<protein>
    <submittedName>
        <fullName evidence="1">Uncharacterized protein</fullName>
    </submittedName>
</protein>
<dbReference type="Proteomes" id="UP000266861">
    <property type="component" value="Unassembled WGS sequence"/>
</dbReference>
<comment type="caution">
    <text evidence="1">The sequence shown here is derived from an EMBL/GenBank/DDBJ whole genome shotgun (WGS) entry which is preliminary data.</text>
</comment>